<dbReference type="EMBL" id="FP929003">
    <property type="protein sequence ID" value="CBK41626.1"/>
    <property type="molecule type" value="Genomic_DNA"/>
</dbReference>
<dbReference type="PANTHER" id="PTHR43140:SF1">
    <property type="entry name" value="TYPE I RESTRICTION ENZYME ECOKI SPECIFICITY SUBUNIT"/>
    <property type="match status" value="1"/>
</dbReference>
<evidence type="ECO:0000313" key="6">
    <source>
        <dbReference type="EMBL" id="CBK41626.1"/>
    </source>
</evidence>
<evidence type="ECO:0000313" key="7">
    <source>
        <dbReference type="Proteomes" id="UP000001660"/>
    </source>
</evidence>
<dbReference type="GO" id="GO:0003677">
    <property type="term" value="F:DNA binding"/>
    <property type="evidence" value="ECO:0007669"/>
    <property type="project" value="UniProtKB-KW"/>
</dbReference>
<keyword evidence="3" id="KW-0238">DNA-binding</keyword>
<dbReference type="HOGENOM" id="CLU_021095_1_1_0"/>
<keyword evidence="7" id="KW-1185">Reference proteome</keyword>
<evidence type="ECO:0000256" key="1">
    <source>
        <dbReference type="ARBA" id="ARBA00010923"/>
    </source>
</evidence>
<dbReference type="STRING" id="330214.NIDE1900"/>
<gene>
    <name evidence="6" type="ORF">NIDE1900</name>
</gene>
<proteinExistence type="inferred from homology"/>
<accession>D8PEG7</accession>
<sequence length="452" mass="50690">MIDTLTPYPAYKDSGVPWLGEVPLTWSISRNGGLFIQRNETGFAHLPILEVSLKTGVRVRNLDGSGRKQIMSDRDKYKRARKDDLAYNMMRMWQGAIGIAPTDGLVSPAYVVARPLKGVEPRFFLNLFRTDAYMGEVDKFSHGIVKDRNRLYWEGFKQMPSPVPPPDEQAAIVRFIDHADRRIKCYIRAKQKLIKLLEEQKQAIIHRAVTRGLDPNVRLKPSGVEWLGDVPEHWEMRRLKTLCRMRSGDGITAMAIEPVGDYPVYGGNGVRGYTSNFTHDGDFVLIGRQGALCGNVHLARGRFWASEHAVVASLSSGYILEWFAAILMVMNLNQYSIAAAQPGLAVERVLNLWLPVPPADDQKRIATQIEDETSDINQVVGRARREIEFLIEYRTRLIADVVTGKRDVREAAGKLPDETDESEMLDEADVPVEADDSEGGANLDAVTDEVEA</sequence>
<dbReference type="Proteomes" id="UP000001660">
    <property type="component" value="Chromosome"/>
</dbReference>
<dbReference type="KEGG" id="nde:NIDE1900"/>
<dbReference type="InterPro" id="IPR000055">
    <property type="entry name" value="Restrct_endonuc_typeI_TRD"/>
</dbReference>
<dbReference type="InterPro" id="IPR051212">
    <property type="entry name" value="Type-I_RE_S_subunit"/>
</dbReference>
<dbReference type="SUPFAM" id="SSF116734">
    <property type="entry name" value="DNA methylase specificity domain"/>
    <property type="match status" value="2"/>
</dbReference>
<dbReference type="OrthoDB" id="9798929at2"/>
<evidence type="ECO:0000256" key="4">
    <source>
        <dbReference type="SAM" id="MobiDB-lite"/>
    </source>
</evidence>
<keyword evidence="2" id="KW-0680">Restriction system</keyword>
<dbReference type="eggNOG" id="COG0732">
    <property type="taxonomic scope" value="Bacteria"/>
</dbReference>
<dbReference type="Gene3D" id="3.90.220.20">
    <property type="entry name" value="DNA methylase specificity domains"/>
    <property type="match status" value="2"/>
</dbReference>
<dbReference type="AlphaFoldDB" id="D8PEG7"/>
<name>D8PEG7_9BACT</name>
<feature type="domain" description="Type I restriction modification DNA specificity" evidence="5">
    <location>
        <begin position="231"/>
        <end position="372"/>
    </location>
</feature>
<dbReference type="REBASE" id="27061">
    <property type="entry name" value="S.NdeGORF1898P"/>
</dbReference>
<organism evidence="6 7">
    <name type="scientific">Nitrospira defluvii</name>
    <dbReference type="NCBI Taxonomy" id="330214"/>
    <lineage>
        <taxon>Bacteria</taxon>
        <taxon>Pseudomonadati</taxon>
        <taxon>Nitrospirota</taxon>
        <taxon>Nitrospiria</taxon>
        <taxon>Nitrospirales</taxon>
        <taxon>Nitrospiraceae</taxon>
        <taxon>Nitrospira</taxon>
    </lineage>
</organism>
<dbReference type="GO" id="GO:0009307">
    <property type="term" value="P:DNA restriction-modification system"/>
    <property type="evidence" value="ECO:0007669"/>
    <property type="project" value="UniProtKB-KW"/>
</dbReference>
<feature type="compositionally biased region" description="Acidic residues" evidence="4">
    <location>
        <begin position="418"/>
        <end position="438"/>
    </location>
</feature>
<evidence type="ECO:0000259" key="5">
    <source>
        <dbReference type="Pfam" id="PF01420"/>
    </source>
</evidence>
<protein>
    <submittedName>
        <fullName evidence="6">Putative Type I restriction system, specificity protein HsdS</fullName>
    </submittedName>
</protein>
<dbReference type="InterPro" id="IPR044946">
    <property type="entry name" value="Restrct_endonuc_typeI_TRD_sf"/>
</dbReference>
<evidence type="ECO:0000256" key="2">
    <source>
        <dbReference type="ARBA" id="ARBA00022747"/>
    </source>
</evidence>
<feature type="region of interest" description="Disordered" evidence="4">
    <location>
        <begin position="409"/>
        <end position="452"/>
    </location>
</feature>
<dbReference type="CDD" id="cd16961">
    <property type="entry name" value="RMtype1_S_TRD-CR_like"/>
    <property type="match status" value="1"/>
</dbReference>
<reference evidence="6 7" key="1">
    <citation type="journal article" date="2010" name="Proc. Natl. Acad. Sci. U.S.A.">
        <title>A Nitrospira metagenome illuminates the physiology and evolution of globally important nitrite-oxidizing bacteria.</title>
        <authorList>
            <person name="Lucker S."/>
            <person name="Wagner M."/>
            <person name="Maixner F."/>
            <person name="Pelletier E."/>
            <person name="Koch H."/>
            <person name="Vacherie B."/>
            <person name="Rattei T."/>
            <person name="Sinninghe Damste J."/>
            <person name="Spieck E."/>
            <person name="Le Paslier D."/>
            <person name="Daims H."/>
        </authorList>
    </citation>
    <scope>NUCLEOTIDE SEQUENCE [LARGE SCALE GENOMIC DNA]</scope>
</reference>
<dbReference type="CDD" id="cd17266">
    <property type="entry name" value="RMtype1_S_Sau1132ORF3780P-TRD2-CR2_like"/>
    <property type="match status" value="1"/>
</dbReference>
<dbReference type="PANTHER" id="PTHR43140">
    <property type="entry name" value="TYPE-1 RESTRICTION ENZYME ECOKI SPECIFICITY PROTEIN"/>
    <property type="match status" value="1"/>
</dbReference>
<comment type="similarity">
    <text evidence="1">Belongs to the type-I restriction system S methylase family.</text>
</comment>
<evidence type="ECO:0000256" key="3">
    <source>
        <dbReference type="ARBA" id="ARBA00023125"/>
    </source>
</evidence>
<dbReference type="Pfam" id="PF01420">
    <property type="entry name" value="Methylase_S"/>
    <property type="match status" value="1"/>
</dbReference>